<keyword evidence="4" id="KW-1185">Reference proteome</keyword>
<reference evidence="3" key="1">
    <citation type="submission" date="2020-06" db="EMBL/GenBank/DDBJ databases">
        <authorList>
            <consortium name="Plant Systems Biology data submission"/>
        </authorList>
    </citation>
    <scope>NUCLEOTIDE SEQUENCE</scope>
    <source>
        <strain evidence="3">D6</strain>
    </source>
</reference>
<dbReference type="EMBL" id="CAICTM010000407">
    <property type="protein sequence ID" value="CAB9509862.1"/>
    <property type="molecule type" value="Genomic_DNA"/>
</dbReference>
<accession>A0A9N8HEI5</accession>
<evidence type="ECO:0000256" key="1">
    <source>
        <dbReference type="SAM" id="MobiDB-lite"/>
    </source>
</evidence>
<comment type="caution">
    <text evidence="3">The sequence shown here is derived from an EMBL/GenBank/DDBJ whole genome shotgun (WGS) entry which is preliminary data.</text>
</comment>
<dbReference type="Proteomes" id="UP001153069">
    <property type="component" value="Unassembled WGS sequence"/>
</dbReference>
<evidence type="ECO:0000313" key="3">
    <source>
        <dbReference type="EMBL" id="CAB9509862.1"/>
    </source>
</evidence>
<feature type="signal peptide" evidence="2">
    <location>
        <begin position="1"/>
        <end position="21"/>
    </location>
</feature>
<name>A0A9N8HEI5_9STRA</name>
<feature type="region of interest" description="Disordered" evidence="1">
    <location>
        <begin position="28"/>
        <end position="74"/>
    </location>
</feature>
<keyword evidence="2" id="KW-0732">Signal</keyword>
<feature type="compositionally biased region" description="Polar residues" evidence="1">
    <location>
        <begin position="36"/>
        <end position="60"/>
    </location>
</feature>
<evidence type="ECO:0000256" key="2">
    <source>
        <dbReference type="SAM" id="SignalP"/>
    </source>
</evidence>
<evidence type="ECO:0000313" key="4">
    <source>
        <dbReference type="Proteomes" id="UP001153069"/>
    </source>
</evidence>
<sequence>MRTTTLSSLLVCYLGIGHVWADNTQHGPPDDIWMPNPSSQHLQASSNDGSEGPATRSNEWLASPGNIPTPPKTPWFKYIKKKGRVTVDVNNENNIPPPEPVVSEAPNNGTDVVELTPNNANNNNLSRSLSRQIHLL</sequence>
<gene>
    <name evidence="3" type="ORF">SEMRO_408_G136900.1</name>
</gene>
<protein>
    <submittedName>
        <fullName evidence="3">Uncharacterized protein</fullName>
    </submittedName>
</protein>
<proteinExistence type="predicted"/>
<organism evidence="3 4">
    <name type="scientific">Seminavis robusta</name>
    <dbReference type="NCBI Taxonomy" id="568900"/>
    <lineage>
        <taxon>Eukaryota</taxon>
        <taxon>Sar</taxon>
        <taxon>Stramenopiles</taxon>
        <taxon>Ochrophyta</taxon>
        <taxon>Bacillariophyta</taxon>
        <taxon>Bacillariophyceae</taxon>
        <taxon>Bacillariophycidae</taxon>
        <taxon>Naviculales</taxon>
        <taxon>Naviculaceae</taxon>
        <taxon>Seminavis</taxon>
    </lineage>
</organism>
<feature type="chain" id="PRO_5040230019" evidence="2">
    <location>
        <begin position="22"/>
        <end position="136"/>
    </location>
</feature>
<dbReference type="AlphaFoldDB" id="A0A9N8HEI5"/>